<dbReference type="HOGENOM" id="CLU_011227_0_0_1"/>
<keyword evidence="4" id="KW-1185">Reference proteome</keyword>
<dbReference type="PANTHER" id="PTHR45463:SF8">
    <property type="entry name" value="OS09G0392200 PROTEIN"/>
    <property type="match status" value="1"/>
</dbReference>
<dbReference type="PANTHER" id="PTHR45463">
    <property type="entry name" value="OS09G0392200 PROTEIN"/>
    <property type="match status" value="1"/>
</dbReference>
<feature type="domain" description="F-box" evidence="2">
    <location>
        <begin position="608"/>
        <end position="641"/>
    </location>
</feature>
<gene>
    <name evidence="3" type="ORF">SELMODRAFT_404642</name>
</gene>
<evidence type="ECO:0000313" key="4">
    <source>
        <dbReference type="Proteomes" id="UP000001514"/>
    </source>
</evidence>
<proteinExistence type="predicted"/>
<dbReference type="InterPro" id="IPR001810">
    <property type="entry name" value="F-box_dom"/>
</dbReference>
<dbReference type="SUPFAM" id="SSF81383">
    <property type="entry name" value="F-box domain"/>
    <property type="match status" value="1"/>
</dbReference>
<name>D8QVY8_SELML</name>
<sequence length="1030" mass="118730">MSQLDQLGQRKKISLTSQPDRLVRRYEELRPGSLEQLWNEINARESQTLSGLFGKLGNPKARYFGREFFVQQDVGGFDVPVIYQWRSCKVKMLVQCSSWHELVDHERLPKLPVPSLRSLLKHLVVPPISPQEMVPEATVINQGKETAAENVSKCAEKKREFYQNAKKVQKNLKSQKVENEDGASASHSQSGGRQESNFSSIERLRNECEMKQKPRRKSEQRKLRQGSRLERNPNQRQDQNNLITKMSCGDKGLAQQKGKGMDSVELLQDIEACDELLDSRINILEFVPLSTIGSEDQGGSDLRFHTWALVLNTPKGQFLVWNKNRNSCRISRILIACHWKNRVASDGGPLVALWSMRRQLIILDVSTGMACICPSPPELVTSSSSSLVLSTSALGSSLDKFQLLVVYSDSALAPQHSFLITSAIFDSTTGMWRVKSRYSPGFTCRETTVYGDSRWPGYSALAGGFLHVMFCEPSSWWNTPCVRYDLERDEWCREPVWTVKWSQGQVKNMRVHYSEETWRINADGLPQDLVNLQPPLEVGVANITRRSDGVFLYAFFTCQGCVKIVYIHDFEAGIWYAHRYRRLRDLLKLKPVKSLDYNHGENVDGQKWSNLPTDLLQQVAQLLCTVRDIRALSMVCHNWRRTGQRLLKRYQEPALVFWNKKHSELCFFRSDKGWSRMIRDKNFAHRAPLITHGPLLISWEGSTFYVTNVLKKIFSTKRVMAPSPEMERILRVACISQEKLLVIFYTELKEVAPAVVSFNNSTRPQWQVGNSRRGIATLTPVETFFNERLPWPPADECGARDAENVILLGSYAYFMLDRVVASQRQTVFQYNWESDEWVSQEQVQTSCRDCHDFCAYSYQFHVKSPLIQLNGRPAIVRPTMEIWFLADPGGKCIAKIPQETWEKLIQVLDTSYEYTYLWAVGNITAPRIVVVSVHQCTTSVHMVCSIRNTLVAIIVWEFVLGLWDVIPYSNREDRLWLKSKYFAVCLEQNSLVMKHLLRRSWFDFLTVPWHLRSRDRRFIEPYILSRAMEI</sequence>
<evidence type="ECO:0000313" key="3">
    <source>
        <dbReference type="EMBL" id="EFJ36141.1"/>
    </source>
</evidence>
<dbReference type="KEGG" id="smo:SELMODRAFT_404642"/>
<organism evidence="4">
    <name type="scientific">Selaginella moellendorffii</name>
    <name type="common">Spikemoss</name>
    <dbReference type="NCBI Taxonomy" id="88036"/>
    <lineage>
        <taxon>Eukaryota</taxon>
        <taxon>Viridiplantae</taxon>
        <taxon>Streptophyta</taxon>
        <taxon>Embryophyta</taxon>
        <taxon>Tracheophyta</taxon>
        <taxon>Lycopodiopsida</taxon>
        <taxon>Selaginellales</taxon>
        <taxon>Selaginellaceae</taxon>
        <taxon>Selaginella</taxon>
    </lineage>
</organism>
<evidence type="ECO:0000259" key="2">
    <source>
        <dbReference type="Pfam" id="PF00646"/>
    </source>
</evidence>
<feature type="compositionally biased region" description="Basic and acidic residues" evidence="1">
    <location>
        <begin position="202"/>
        <end position="212"/>
    </location>
</feature>
<dbReference type="Gramene" id="EFJ36141">
    <property type="protein sequence ID" value="EFJ36141"/>
    <property type="gene ID" value="SELMODRAFT_404642"/>
</dbReference>
<dbReference type="EMBL" id="GL377567">
    <property type="protein sequence ID" value="EFJ36141.1"/>
    <property type="molecule type" value="Genomic_DNA"/>
</dbReference>
<dbReference type="InterPro" id="IPR036047">
    <property type="entry name" value="F-box-like_dom_sf"/>
</dbReference>
<feature type="compositionally biased region" description="Polar residues" evidence="1">
    <location>
        <begin position="234"/>
        <end position="243"/>
    </location>
</feature>
<feature type="compositionally biased region" description="Basic residues" evidence="1">
    <location>
        <begin position="213"/>
        <end position="225"/>
    </location>
</feature>
<dbReference type="AlphaFoldDB" id="D8QVY8"/>
<feature type="region of interest" description="Disordered" evidence="1">
    <location>
        <begin position="170"/>
        <end position="243"/>
    </location>
</feature>
<accession>D8QVY8</accession>
<dbReference type="InParanoid" id="D8QVY8"/>
<feature type="compositionally biased region" description="Polar residues" evidence="1">
    <location>
        <begin position="185"/>
        <end position="200"/>
    </location>
</feature>
<protein>
    <recommendedName>
        <fullName evidence="2">F-box domain-containing protein</fullName>
    </recommendedName>
</protein>
<dbReference type="Pfam" id="PF00646">
    <property type="entry name" value="F-box"/>
    <property type="match status" value="1"/>
</dbReference>
<evidence type="ECO:0000256" key="1">
    <source>
        <dbReference type="SAM" id="MobiDB-lite"/>
    </source>
</evidence>
<dbReference type="Proteomes" id="UP000001514">
    <property type="component" value="Unassembled WGS sequence"/>
</dbReference>
<dbReference type="Gene3D" id="1.20.1280.50">
    <property type="match status" value="1"/>
</dbReference>
<reference evidence="3 4" key="1">
    <citation type="journal article" date="2011" name="Science">
        <title>The Selaginella genome identifies genetic changes associated with the evolution of vascular plants.</title>
        <authorList>
            <person name="Banks J.A."/>
            <person name="Nishiyama T."/>
            <person name="Hasebe M."/>
            <person name="Bowman J.L."/>
            <person name="Gribskov M."/>
            <person name="dePamphilis C."/>
            <person name="Albert V.A."/>
            <person name="Aono N."/>
            <person name="Aoyama T."/>
            <person name="Ambrose B.A."/>
            <person name="Ashton N.W."/>
            <person name="Axtell M.J."/>
            <person name="Barker E."/>
            <person name="Barker M.S."/>
            <person name="Bennetzen J.L."/>
            <person name="Bonawitz N.D."/>
            <person name="Chapple C."/>
            <person name="Cheng C."/>
            <person name="Correa L.G."/>
            <person name="Dacre M."/>
            <person name="DeBarry J."/>
            <person name="Dreyer I."/>
            <person name="Elias M."/>
            <person name="Engstrom E.M."/>
            <person name="Estelle M."/>
            <person name="Feng L."/>
            <person name="Finet C."/>
            <person name="Floyd S.K."/>
            <person name="Frommer W.B."/>
            <person name="Fujita T."/>
            <person name="Gramzow L."/>
            <person name="Gutensohn M."/>
            <person name="Harholt J."/>
            <person name="Hattori M."/>
            <person name="Heyl A."/>
            <person name="Hirai T."/>
            <person name="Hiwatashi Y."/>
            <person name="Ishikawa M."/>
            <person name="Iwata M."/>
            <person name="Karol K.G."/>
            <person name="Koehler B."/>
            <person name="Kolukisaoglu U."/>
            <person name="Kubo M."/>
            <person name="Kurata T."/>
            <person name="Lalonde S."/>
            <person name="Li K."/>
            <person name="Li Y."/>
            <person name="Litt A."/>
            <person name="Lyons E."/>
            <person name="Manning G."/>
            <person name="Maruyama T."/>
            <person name="Michael T.P."/>
            <person name="Mikami K."/>
            <person name="Miyazaki S."/>
            <person name="Morinaga S."/>
            <person name="Murata T."/>
            <person name="Mueller-Roeber B."/>
            <person name="Nelson D.R."/>
            <person name="Obara M."/>
            <person name="Oguri Y."/>
            <person name="Olmstead R.G."/>
            <person name="Onodera N."/>
            <person name="Petersen B.L."/>
            <person name="Pils B."/>
            <person name="Prigge M."/>
            <person name="Rensing S.A."/>
            <person name="Riano-Pachon D.M."/>
            <person name="Roberts A.W."/>
            <person name="Sato Y."/>
            <person name="Scheller H.V."/>
            <person name="Schulz B."/>
            <person name="Schulz C."/>
            <person name="Shakirov E.V."/>
            <person name="Shibagaki N."/>
            <person name="Shinohara N."/>
            <person name="Shippen D.E."/>
            <person name="Soerensen I."/>
            <person name="Sotooka R."/>
            <person name="Sugimoto N."/>
            <person name="Sugita M."/>
            <person name="Sumikawa N."/>
            <person name="Tanurdzic M."/>
            <person name="Theissen G."/>
            <person name="Ulvskov P."/>
            <person name="Wakazuki S."/>
            <person name="Weng J.K."/>
            <person name="Willats W.W."/>
            <person name="Wipf D."/>
            <person name="Wolf P.G."/>
            <person name="Yang L."/>
            <person name="Zimmer A.D."/>
            <person name="Zhu Q."/>
            <person name="Mitros T."/>
            <person name="Hellsten U."/>
            <person name="Loque D."/>
            <person name="Otillar R."/>
            <person name="Salamov A."/>
            <person name="Schmutz J."/>
            <person name="Shapiro H."/>
            <person name="Lindquist E."/>
            <person name="Lucas S."/>
            <person name="Rokhsar D."/>
            <person name="Grigoriev I.V."/>
        </authorList>
    </citation>
    <scope>NUCLEOTIDE SEQUENCE [LARGE SCALE GENOMIC DNA]</scope>
</reference>